<dbReference type="SMART" id="SM00318">
    <property type="entry name" value="SNc"/>
    <property type="match status" value="1"/>
</dbReference>
<reference evidence="3 4" key="1">
    <citation type="submission" date="2021-09" db="EMBL/GenBank/DDBJ databases">
        <title>The complete genome sequence of a new microorganism.</title>
        <authorList>
            <person name="Zi Z."/>
        </authorList>
    </citation>
    <scope>NUCLEOTIDE SEQUENCE [LARGE SCALE GENOMIC DNA]</scope>
    <source>
        <strain evidence="3 4">WGZ8</strain>
    </source>
</reference>
<feature type="signal peptide" evidence="1">
    <location>
        <begin position="1"/>
        <end position="25"/>
    </location>
</feature>
<dbReference type="InterPro" id="IPR016071">
    <property type="entry name" value="Staphylococal_nuclease_OB-fold"/>
</dbReference>
<gene>
    <name evidence="3" type="ORF">K9B37_03140</name>
</gene>
<organism evidence="3 4">
    <name type="scientific">Microvirga puerhi</name>
    <dbReference type="NCBI Taxonomy" id="2876078"/>
    <lineage>
        <taxon>Bacteria</taxon>
        <taxon>Pseudomonadati</taxon>
        <taxon>Pseudomonadota</taxon>
        <taxon>Alphaproteobacteria</taxon>
        <taxon>Hyphomicrobiales</taxon>
        <taxon>Methylobacteriaceae</taxon>
        <taxon>Microvirga</taxon>
    </lineage>
</organism>
<name>A0ABS7VJU2_9HYPH</name>
<feature type="domain" description="TNase-like" evidence="2">
    <location>
        <begin position="25"/>
        <end position="120"/>
    </location>
</feature>
<dbReference type="Gene3D" id="2.40.50.90">
    <property type="match status" value="1"/>
</dbReference>
<dbReference type="SUPFAM" id="SSF50199">
    <property type="entry name" value="Staphylococcal nuclease"/>
    <property type="match status" value="1"/>
</dbReference>
<protein>
    <submittedName>
        <fullName evidence="3">Thermonuclease family protein</fullName>
    </submittedName>
</protein>
<dbReference type="Proteomes" id="UP000704176">
    <property type="component" value="Unassembled WGS sequence"/>
</dbReference>
<sequence>MVSPGSSLGTALLILACLTARGARAQDLARQATVIDGDTIEIHGQRIRLNGIDAPESRQACPGRNRKEYRYGQKAAVALADEIGRATVTCRQTDTDRYARIVATCFRRRADLNQWMVRQG</sequence>
<evidence type="ECO:0000313" key="4">
    <source>
        <dbReference type="Proteomes" id="UP000704176"/>
    </source>
</evidence>
<dbReference type="EMBL" id="JAIRBM010000002">
    <property type="protein sequence ID" value="MBZ6075292.1"/>
    <property type="molecule type" value="Genomic_DNA"/>
</dbReference>
<evidence type="ECO:0000313" key="3">
    <source>
        <dbReference type="EMBL" id="MBZ6075292.1"/>
    </source>
</evidence>
<evidence type="ECO:0000256" key="1">
    <source>
        <dbReference type="SAM" id="SignalP"/>
    </source>
</evidence>
<dbReference type="PROSITE" id="PS50830">
    <property type="entry name" value="TNASE_3"/>
    <property type="match status" value="1"/>
</dbReference>
<evidence type="ECO:0000259" key="2">
    <source>
        <dbReference type="PROSITE" id="PS50830"/>
    </source>
</evidence>
<dbReference type="InterPro" id="IPR035437">
    <property type="entry name" value="SNase_OB-fold_sf"/>
</dbReference>
<dbReference type="Pfam" id="PF00565">
    <property type="entry name" value="SNase"/>
    <property type="match status" value="1"/>
</dbReference>
<proteinExistence type="predicted"/>
<keyword evidence="1" id="KW-0732">Signal</keyword>
<feature type="chain" id="PRO_5046268863" evidence="1">
    <location>
        <begin position="26"/>
        <end position="120"/>
    </location>
</feature>
<keyword evidence="4" id="KW-1185">Reference proteome</keyword>
<dbReference type="RefSeq" id="WP_224311569.1">
    <property type="nucleotide sequence ID" value="NZ_JAIRBM010000002.1"/>
</dbReference>
<comment type="caution">
    <text evidence="3">The sequence shown here is derived from an EMBL/GenBank/DDBJ whole genome shotgun (WGS) entry which is preliminary data.</text>
</comment>
<accession>A0ABS7VJU2</accession>